<dbReference type="KEGG" id="bpz:BP1026B_II2249"/>
<evidence type="ECO:0000313" key="2">
    <source>
        <dbReference type="Proteomes" id="UP000010087"/>
    </source>
</evidence>
<name>A0A0H3HX59_BURP2</name>
<evidence type="ECO:0000313" key="1">
    <source>
        <dbReference type="EMBL" id="AFI70460.1"/>
    </source>
</evidence>
<reference evidence="1 2" key="1">
    <citation type="journal article" date="2012" name="PLoS ONE">
        <title>Evolution of Burkholderia pseudomallei in recurrent melioidosis.</title>
        <authorList>
            <person name="Hayden H.S."/>
            <person name="Lim R."/>
            <person name="Brittnacher M.J."/>
            <person name="Sims E.H."/>
            <person name="Ramage E.R."/>
            <person name="Fong C."/>
            <person name="Wu Z."/>
            <person name="Crist E."/>
            <person name="Chang J."/>
            <person name="Zhou Y."/>
            <person name="Radey M."/>
            <person name="Rohmer L."/>
            <person name="Haugen E."/>
            <person name="Gillett W."/>
            <person name="Wuthiekanun V."/>
            <person name="Peacock S.J."/>
            <person name="Kaul R."/>
            <person name="Miller S.I."/>
            <person name="Manoil C."/>
            <person name="Jacobs M.A."/>
        </authorList>
    </citation>
    <scope>NUCLEOTIDE SEQUENCE [LARGE SCALE GENOMIC DNA]</scope>
    <source>
        <strain evidence="1 2">1026b</strain>
    </source>
</reference>
<dbReference type="PATRIC" id="fig|884204.6.peg.4346"/>
<dbReference type="Proteomes" id="UP000010087">
    <property type="component" value="Chromosome 2"/>
</dbReference>
<dbReference type="AlphaFoldDB" id="A0A0H3HX59"/>
<sequence length="383" mass="39288">MNGIGTVSDGNISNVNVACNTAVSQPVPIDIIPVATGNGTALRVFIPVAMVGNNNVNINAILDTGSAGVVLNALSIFPSSIVTSNGFNFPPGQNSITYNGITVTNVGMSKSYGGQSSNPHTDIGNIGFAQISFGSNGEIVTASIPILFVYQVQANGTTSPPTTLQGNIIGINSSFNSVQTVGSTSQGTTSTVCSLTNLSNCGLVSPFRSINFAQGVDGGFLLKQFSLQNCSINTPGSCQAQPLLTIGLNSTITQGFISTPLNCGTSTAADGSTIPTCSQIISGVTVSDGNSSFTGNVIFDSGAPTVRLSVPSGASFPQTLAPGSQINFEIPSGFTYQYTTGTGAATTTVGQSTSNQSFSNTGIEFFTLHSMYINYSTRTEGWY</sequence>
<accession>A0A0H3HX59</accession>
<protein>
    <submittedName>
        <fullName evidence="1">Uncharacterized protein</fullName>
    </submittedName>
</protein>
<gene>
    <name evidence="1" type="ordered locus">BP1026B_II2249</name>
</gene>
<dbReference type="EMBL" id="CP002834">
    <property type="protein sequence ID" value="AFI70460.1"/>
    <property type="molecule type" value="Genomic_DNA"/>
</dbReference>
<organism evidence="1 2">
    <name type="scientific">Burkholderia pseudomallei (strain 1026b)</name>
    <dbReference type="NCBI Taxonomy" id="884204"/>
    <lineage>
        <taxon>Bacteria</taxon>
        <taxon>Pseudomonadati</taxon>
        <taxon>Pseudomonadota</taxon>
        <taxon>Betaproteobacteria</taxon>
        <taxon>Burkholderiales</taxon>
        <taxon>Burkholderiaceae</taxon>
        <taxon>Burkholderia</taxon>
        <taxon>pseudomallei group</taxon>
    </lineage>
</organism>
<proteinExistence type="predicted"/>